<reference evidence="3 4" key="1">
    <citation type="journal article" date="2020" name="Fungal Divers.">
        <title>Resolving the Mortierellaceae phylogeny through synthesis of multi-gene phylogenetics and phylogenomics.</title>
        <authorList>
            <person name="Vandepol N."/>
            <person name="Liber J."/>
            <person name="Desiro A."/>
            <person name="Na H."/>
            <person name="Kennedy M."/>
            <person name="Barry K."/>
            <person name="Grigoriev I.V."/>
            <person name="Miller A.N."/>
            <person name="O'Donnell K."/>
            <person name="Stajich J.E."/>
            <person name="Bonito G."/>
        </authorList>
    </citation>
    <scope>NUCLEOTIDE SEQUENCE [LARGE SCALE GENOMIC DNA]</scope>
    <source>
        <strain evidence="3 4">AD045</strain>
    </source>
</reference>
<dbReference type="EMBL" id="JAAAIM010000684">
    <property type="protein sequence ID" value="KAG0285268.1"/>
    <property type="molecule type" value="Genomic_DNA"/>
</dbReference>
<protein>
    <recommendedName>
        <fullName evidence="5">Extracellular membrane protein CFEM domain-containing protein</fullName>
    </recommendedName>
</protein>
<evidence type="ECO:0000313" key="4">
    <source>
        <dbReference type="Proteomes" id="UP001194696"/>
    </source>
</evidence>
<evidence type="ECO:0000256" key="1">
    <source>
        <dbReference type="SAM" id="MobiDB-lite"/>
    </source>
</evidence>
<keyword evidence="4" id="KW-1185">Reference proteome</keyword>
<feature type="chain" id="PRO_5046851151" description="Extracellular membrane protein CFEM domain-containing protein" evidence="2">
    <location>
        <begin position="28"/>
        <end position="199"/>
    </location>
</feature>
<dbReference type="Proteomes" id="UP001194696">
    <property type="component" value="Unassembled WGS sequence"/>
</dbReference>
<feature type="signal peptide" evidence="2">
    <location>
        <begin position="1"/>
        <end position="27"/>
    </location>
</feature>
<keyword evidence="2" id="KW-0732">Signal</keyword>
<evidence type="ECO:0000313" key="3">
    <source>
        <dbReference type="EMBL" id="KAG0285268.1"/>
    </source>
</evidence>
<accession>A0ABQ7JUC9</accession>
<evidence type="ECO:0008006" key="5">
    <source>
        <dbReference type="Google" id="ProtNLM"/>
    </source>
</evidence>
<sequence>MHFSITVASVFAIVLAAISVPISVVSAQAVPVTDACIECASDAAGKFVPSNCTPALLLTNNEPAHMTPQEKTCFCSLSRTTIDWLQTCVKPGACTLVNINNLYSNFAAPEFRDVVCSTGGIVPPSAPSSSVAPPTAPSSSVAPVPRPPSATSSVPTLTLRIPAAPSSTTSGTAGARFGGSSKTLTGLTVVIVAVAGALL</sequence>
<name>A0ABQ7JUC9_9FUNG</name>
<organism evidence="3 4">
    <name type="scientific">Linnemannia gamsii</name>
    <dbReference type="NCBI Taxonomy" id="64522"/>
    <lineage>
        <taxon>Eukaryota</taxon>
        <taxon>Fungi</taxon>
        <taxon>Fungi incertae sedis</taxon>
        <taxon>Mucoromycota</taxon>
        <taxon>Mortierellomycotina</taxon>
        <taxon>Mortierellomycetes</taxon>
        <taxon>Mortierellales</taxon>
        <taxon>Mortierellaceae</taxon>
        <taxon>Linnemannia</taxon>
    </lineage>
</organism>
<evidence type="ECO:0000256" key="2">
    <source>
        <dbReference type="SAM" id="SignalP"/>
    </source>
</evidence>
<comment type="caution">
    <text evidence="3">The sequence shown here is derived from an EMBL/GenBank/DDBJ whole genome shotgun (WGS) entry which is preliminary data.</text>
</comment>
<gene>
    <name evidence="3" type="ORF">BGZ96_010448</name>
</gene>
<feature type="region of interest" description="Disordered" evidence="1">
    <location>
        <begin position="126"/>
        <end position="177"/>
    </location>
</feature>
<feature type="compositionally biased region" description="Low complexity" evidence="1">
    <location>
        <begin position="127"/>
        <end position="156"/>
    </location>
</feature>
<proteinExistence type="predicted"/>